<feature type="region of interest" description="Disordered" evidence="1">
    <location>
        <begin position="1"/>
        <end position="21"/>
    </location>
</feature>
<dbReference type="Proteomes" id="UP000237968">
    <property type="component" value="Unassembled WGS sequence"/>
</dbReference>
<feature type="domain" description="IgGFc-binding protein N-terminal" evidence="2">
    <location>
        <begin position="243"/>
        <end position="558"/>
    </location>
</feature>
<organism evidence="3 4">
    <name type="scientific">Enhygromyxa salina</name>
    <dbReference type="NCBI Taxonomy" id="215803"/>
    <lineage>
        <taxon>Bacteria</taxon>
        <taxon>Pseudomonadati</taxon>
        <taxon>Myxococcota</taxon>
        <taxon>Polyangia</taxon>
        <taxon>Nannocystales</taxon>
        <taxon>Nannocystaceae</taxon>
        <taxon>Enhygromyxa</taxon>
    </lineage>
</organism>
<evidence type="ECO:0000259" key="2">
    <source>
        <dbReference type="Pfam" id="PF17517"/>
    </source>
</evidence>
<accession>A0A2S9XBI2</accession>
<feature type="region of interest" description="Disordered" evidence="1">
    <location>
        <begin position="43"/>
        <end position="107"/>
    </location>
</feature>
<dbReference type="AlphaFoldDB" id="A0A2S9XBI2"/>
<evidence type="ECO:0000256" key="1">
    <source>
        <dbReference type="SAM" id="MobiDB-lite"/>
    </source>
</evidence>
<evidence type="ECO:0000313" key="3">
    <source>
        <dbReference type="EMBL" id="PRP90213.1"/>
    </source>
</evidence>
<proteinExistence type="predicted"/>
<gene>
    <name evidence="3" type="ORF">ENSA5_66740</name>
</gene>
<feature type="compositionally biased region" description="Acidic residues" evidence="1">
    <location>
        <begin position="1"/>
        <end position="11"/>
    </location>
</feature>
<dbReference type="PANTHER" id="PTHR46534:SF1">
    <property type="entry name" value="IGGFC-BINDING PROTEIN N-TERMINAL DOMAIN-CONTAINING PROTEIN"/>
    <property type="match status" value="1"/>
</dbReference>
<dbReference type="InterPro" id="IPR035234">
    <property type="entry name" value="IgGFc-bd_N"/>
</dbReference>
<keyword evidence="4" id="KW-1185">Reference proteome</keyword>
<sequence>MLAGDLAEDAEDLRRTSSASEGRLSAMTMRWTPLCLVPLLACADPKTGESGAGASTTLGDETGDPTTTGDGDPGDGDGDGDPGDGDGDGDPGDGDGDDDGDSGGIKFDLAALGDIGETGGRDGPIIPETCDQAEAGETSVGCLFYTTDLDNNVDGIQFAVVVSNVQQQDPASVIVERKSGGNWVVVEGPVEVAALDLHEFHIPDFHQEGTGVKVGGAYRVVSDTPIIAYQFNPIDGQTSLLSDASMLYPVASWDDLNQVVSWAAPSPSSRPYVTIAAAFDNTEITFTPPVATVGAGGVPATGANQAIVIQIDEGDTVSINPVDANEALTGATVDSDPDHPIALFSGHTCANIPGGVCCCDHLEEQLSGVRLWGQEFVAAHVPVRDLAAPEATLWQIYASEDDTTVTLDYDPALSGLPGPSLELNKGEVEEMFVTAPPGTEADFAISADRPIAVMGYMIGAFNLGPGLTEVGDPAMIQFPATEQFLPRYVVLVPGTWVNDALMLTRAAGATIEIDGVPVDEMAFEPVDNGDWEVARVSVPDGVHLLEGGNDPFGVVVIGWDQYDSYAYVGGTGTGKINPNPEG</sequence>
<dbReference type="PANTHER" id="PTHR46534">
    <property type="entry name" value="IGGFC_BINDING DOMAIN-CONTAINING PROTEIN"/>
    <property type="match status" value="1"/>
</dbReference>
<dbReference type="EMBL" id="PVNK01000291">
    <property type="protein sequence ID" value="PRP90213.1"/>
    <property type="molecule type" value="Genomic_DNA"/>
</dbReference>
<comment type="caution">
    <text evidence="3">The sequence shown here is derived from an EMBL/GenBank/DDBJ whole genome shotgun (WGS) entry which is preliminary data.</text>
</comment>
<feature type="compositionally biased region" description="Acidic residues" evidence="1">
    <location>
        <begin position="72"/>
        <end position="101"/>
    </location>
</feature>
<name>A0A2S9XBI2_9BACT</name>
<dbReference type="Pfam" id="PF17517">
    <property type="entry name" value="IgGFc_binding"/>
    <property type="match status" value="1"/>
</dbReference>
<reference evidence="3 4" key="1">
    <citation type="submission" date="2018-03" db="EMBL/GenBank/DDBJ databases">
        <title>Draft Genome Sequences of the Obligatory Marine Myxobacteria Enhygromyxa salina SWB005.</title>
        <authorList>
            <person name="Poehlein A."/>
            <person name="Moghaddam J.A."/>
            <person name="Harms H."/>
            <person name="Alanjari M."/>
            <person name="Koenig G.M."/>
            <person name="Daniel R."/>
            <person name="Schaeberle T.F."/>
        </authorList>
    </citation>
    <scope>NUCLEOTIDE SEQUENCE [LARGE SCALE GENOMIC DNA]</scope>
    <source>
        <strain evidence="3 4">SWB005</strain>
    </source>
</reference>
<protein>
    <recommendedName>
        <fullName evidence="2">IgGFc-binding protein N-terminal domain-containing protein</fullName>
    </recommendedName>
</protein>
<evidence type="ECO:0000313" key="4">
    <source>
        <dbReference type="Proteomes" id="UP000237968"/>
    </source>
</evidence>